<proteinExistence type="predicted"/>
<gene>
    <name evidence="1" type="ORF">EV356DRAFT_579786</name>
</gene>
<sequence>MLGGRKRNSLVFFSLDTGSEDFFPAPPMGFHNKDDQYSPNIWTGKTLIESQPSAQPISMHTDCGGNNEHIYTELHKPIDWVISEVPLYTPLRLDEVREQNRKLIAKLKSLNGAITRDTTPTAVLNELAFLGYSSVGSESTSAASSPCASSVSGNARIPEKPETLQAVPDSCAPLIQDTHAGSIPHQTASPWRRRPSFAAVKYCSRLAN</sequence>
<dbReference type="AlphaFoldDB" id="A0A6A6GYV9"/>
<dbReference type="Proteomes" id="UP000800092">
    <property type="component" value="Unassembled WGS sequence"/>
</dbReference>
<keyword evidence="2" id="KW-1185">Reference proteome</keyword>
<name>A0A6A6GYV9_VIRVR</name>
<organism evidence="1 2">
    <name type="scientific">Viridothelium virens</name>
    <name type="common">Speckled blister lichen</name>
    <name type="synonym">Trypethelium virens</name>
    <dbReference type="NCBI Taxonomy" id="1048519"/>
    <lineage>
        <taxon>Eukaryota</taxon>
        <taxon>Fungi</taxon>
        <taxon>Dikarya</taxon>
        <taxon>Ascomycota</taxon>
        <taxon>Pezizomycotina</taxon>
        <taxon>Dothideomycetes</taxon>
        <taxon>Dothideomycetes incertae sedis</taxon>
        <taxon>Trypetheliales</taxon>
        <taxon>Trypetheliaceae</taxon>
        <taxon>Viridothelium</taxon>
    </lineage>
</organism>
<dbReference type="OrthoDB" id="5391787at2759"/>
<accession>A0A6A6GYV9</accession>
<dbReference type="EMBL" id="ML991836">
    <property type="protein sequence ID" value="KAF2230778.1"/>
    <property type="molecule type" value="Genomic_DNA"/>
</dbReference>
<protein>
    <submittedName>
        <fullName evidence="1">Uncharacterized protein</fullName>
    </submittedName>
</protein>
<evidence type="ECO:0000313" key="1">
    <source>
        <dbReference type="EMBL" id="KAF2230778.1"/>
    </source>
</evidence>
<evidence type="ECO:0000313" key="2">
    <source>
        <dbReference type="Proteomes" id="UP000800092"/>
    </source>
</evidence>
<reference evidence="1" key="1">
    <citation type="journal article" date="2020" name="Stud. Mycol.">
        <title>101 Dothideomycetes genomes: a test case for predicting lifestyles and emergence of pathogens.</title>
        <authorList>
            <person name="Haridas S."/>
            <person name="Albert R."/>
            <person name="Binder M."/>
            <person name="Bloem J."/>
            <person name="Labutti K."/>
            <person name="Salamov A."/>
            <person name="Andreopoulos B."/>
            <person name="Baker S."/>
            <person name="Barry K."/>
            <person name="Bills G."/>
            <person name="Bluhm B."/>
            <person name="Cannon C."/>
            <person name="Castanera R."/>
            <person name="Culley D."/>
            <person name="Daum C."/>
            <person name="Ezra D."/>
            <person name="Gonzalez J."/>
            <person name="Henrissat B."/>
            <person name="Kuo A."/>
            <person name="Liang C."/>
            <person name="Lipzen A."/>
            <person name="Lutzoni F."/>
            <person name="Magnuson J."/>
            <person name="Mondo S."/>
            <person name="Nolan M."/>
            <person name="Ohm R."/>
            <person name="Pangilinan J."/>
            <person name="Park H.-J."/>
            <person name="Ramirez L."/>
            <person name="Alfaro M."/>
            <person name="Sun H."/>
            <person name="Tritt A."/>
            <person name="Yoshinaga Y."/>
            <person name="Zwiers L.-H."/>
            <person name="Turgeon B."/>
            <person name="Goodwin S."/>
            <person name="Spatafora J."/>
            <person name="Crous P."/>
            <person name="Grigoriev I."/>
        </authorList>
    </citation>
    <scope>NUCLEOTIDE SEQUENCE</scope>
    <source>
        <strain evidence="1">Tuck. ex Michener</strain>
    </source>
</reference>